<dbReference type="Proteomes" id="UP000887159">
    <property type="component" value="Unassembled WGS sequence"/>
</dbReference>
<comment type="caution">
    <text evidence="1">The sequence shown here is derived from an EMBL/GenBank/DDBJ whole genome shotgun (WGS) entry which is preliminary data.</text>
</comment>
<proteinExistence type="predicted"/>
<protein>
    <recommendedName>
        <fullName evidence="3">Transposase</fullName>
    </recommendedName>
</protein>
<dbReference type="AlphaFoldDB" id="A0A8X7BD36"/>
<evidence type="ECO:0000313" key="2">
    <source>
        <dbReference type="Proteomes" id="UP000887159"/>
    </source>
</evidence>
<organism evidence="1 2">
    <name type="scientific">Trichonephila clavipes</name>
    <name type="common">Golden silk orbweaver</name>
    <name type="synonym">Nephila clavipes</name>
    <dbReference type="NCBI Taxonomy" id="2585209"/>
    <lineage>
        <taxon>Eukaryota</taxon>
        <taxon>Metazoa</taxon>
        <taxon>Ecdysozoa</taxon>
        <taxon>Arthropoda</taxon>
        <taxon>Chelicerata</taxon>
        <taxon>Arachnida</taxon>
        <taxon>Araneae</taxon>
        <taxon>Araneomorphae</taxon>
        <taxon>Entelegynae</taxon>
        <taxon>Araneoidea</taxon>
        <taxon>Nephilidae</taxon>
        <taxon>Trichonephila</taxon>
    </lineage>
</organism>
<dbReference type="GO" id="GO:0003676">
    <property type="term" value="F:nucleic acid binding"/>
    <property type="evidence" value="ECO:0007669"/>
    <property type="project" value="InterPro"/>
</dbReference>
<evidence type="ECO:0000313" key="1">
    <source>
        <dbReference type="EMBL" id="GFY26239.1"/>
    </source>
</evidence>
<name>A0A8X7BD36_TRICX</name>
<dbReference type="PANTHER" id="PTHR47326:SF1">
    <property type="entry name" value="HTH PSQ-TYPE DOMAIN-CONTAINING PROTEIN"/>
    <property type="match status" value="1"/>
</dbReference>
<sequence>MRGNIIGDGCEEIFMLSNNENFHKVQDLGVLGASSLDQNSGNLNDRALFLGIFSEESEISNSMPAGSTGKTALLRDDCHQCLVGVNCDNISCQKDSEPAEGDGFTNAGIWSTVELLQGIQATAGLKMWFLLEGAPAHYSIVVVNHIPITYPRRWIGCDESVARPPRSLDFTPFDFFYWGNLKSLVYKTPVATV</sequence>
<gene>
    <name evidence="1" type="primary">AVEN_25625_1</name>
    <name evidence="1" type="ORF">TNCV_355551</name>
</gene>
<evidence type="ECO:0008006" key="3">
    <source>
        <dbReference type="Google" id="ProtNLM"/>
    </source>
</evidence>
<dbReference type="InterPro" id="IPR036397">
    <property type="entry name" value="RNaseH_sf"/>
</dbReference>
<accession>A0A8X7BD36</accession>
<dbReference type="PANTHER" id="PTHR47326">
    <property type="entry name" value="TRANSPOSABLE ELEMENT TC3 TRANSPOSASE-LIKE PROTEIN"/>
    <property type="match status" value="1"/>
</dbReference>
<dbReference type="EMBL" id="BMAU01021374">
    <property type="protein sequence ID" value="GFY26239.1"/>
    <property type="molecule type" value="Genomic_DNA"/>
</dbReference>
<keyword evidence="2" id="KW-1185">Reference proteome</keyword>
<reference evidence="1" key="1">
    <citation type="submission" date="2020-08" db="EMBL/GenBank/DDBJ databases">
        <title>Multicomponent nature underlies the extraordinary mechanical properties of spider dragline silk.</title>
        <authorList>
            <person name="Kono N."/>
            <person name="Nakamura H."/>
            <person name="Mori M."/>
            <person name="Yoshida Y."/>
            <person name="Ohtoshi R."/>
            <person name="Malay A.D."/>
            <person name="Moran D.A.P."/>
            <person name="Tomita M."/>
            <person name="Numata K."/>
            <person name="Arakawa K."/>
        </authorList>
    </citation>
    <scope>NUCLEOTIDE SEQUENCE</scope>
</reference>
<dbReference type="Gene3D" id="3.30.420.10">
    <property type="entry name" value="Ribonuclease H-like superfamily/Ribonuclease H"/>
    <property type="match status" value="1"/>
</dbReference>